<dbReference type="AlphaFoldDB" id="A0A1N7MCY8"/>
<dbReference type="Gene3D" id="1.10.3680.10">
    <property type="entry name" value="TerB-like"/>
    <property type="match status" value="1"/>
</dbReference>
<name>A0A1N7MCY8_9RHOB</name>
<feature type="domain" description="Co-chaperone DjlA N-terminal" evidence="1">
    <location>
        <begin position="12"/>
        <end position="127"/>
    </location>
</feature>
<dbReference type="InterPro" id="IPR007791">
    <property type="entry name" value="DjlA_N"/>
</dbReference>
<dbReference type="EMBL" id="FTOQ01000004">
    <property type="protein sequence ID" value="SIS83976.1"/>
    <property type="molecule type" value="Genomic_DNA"/>
</dbReference>
<reference evidence="3" key="1">
    <citation type="submission" date="2017-01" db="EMBL/GenBank/DDBJ databases">
        <authorList>
            <person name="Varghese N."/>
            <person name="Submissions S."/>
        </authorList>
    </citation>
    <scope>NUCLEOTIDE SEQUENCE [LARGE SCALE GENOMIC DNA]</scope>
    <source>
        <strain evidence="3">DSM 29430</strain>
    </source>
</reference>
<evidence type="ECO:0000313" key="2">
    <source>
        <dbReference type="EMBL" id="SIS83976.1"/>
    </source>
</evidence>
<dbReference type="Proteomes" id="UP000186684">
    <property type="component" value="Unassembled WGS sequence"/>
</dbReference>
<dbReference type="InterPro" id="IPR029024">
    <property type="entry name" value="TerB-like"/>
</dbReference>
<organism evidence="2 3">
    <name type="scientific">Roseivivax lentus</name>
    <dbReference type="NCBI Taxonomy" id="633194"/>
    <lineage>
        <taxon>Bacteria</taxon>
        <taxon>Pseudomonadati</taxon>
        <taxon>Pseudomonadota</taxon>
        <taxon>Alphaproteobacteria</taxon>
        <taxon>Rhodobacterales</taxon>
        <taxon>Roseobacteraceae</taxon>
        <taxon>Roseivivax</taxon>
    </lineage>
</organism>
<evidence type="ECO:0000313" key="3">
    <source>
        <dbReference type="Proteomes" id="UP000186684"/>
    </source>
</evidence>
<sequence>MADTIAHPMSPQDALVALMVAVSASDEDIRTAELIKIQSIVSTLPVFLNYDADRIKTVSQTVFDLFDQEDGLDALFGLMRDALPERLHETAYALSCDVAAADGTLADTELRLLEEIRYELNIDRLHAAAIERGARARHLRA</sequence>
<keyword evidence="3" id="KW-1185">Reference proteome</keyword>
<protein>
    <submittedName>
        <fullName evidence="2">Tellurite resistance protein TerB</fullName>
    </submittedName>
</protein>
<gene>
    <name evidence="2" type="ORF">SAMN05421759_104206</name>
</gene>
<evidence type="ECO:0000259" key="1">
    <source>
        <dbReference type="Pfam" id="PF05099"/>
    </source>
</evidence>
<dbReference type="STRING" id="633194.SAMN05421759_104206"/>
<dbReference type="CDD" id="cd07176">
    <property type="entry name" value="terB"/>
    <property type="match status" value="1"/>
</dbReference>
<dbReference type="Pfam" id="PF05099">
    <property type="entry name" value="TerB"/>
    <property type="match status" value="1"/>
</dbReference>
<dbReference type="OrthoDB" id="8448017at2"/>
<dbReference type="SUPFAM" id="SSF158682">
    <property type="entry name" value="TerB-like"/>
    <property type="match status" value="1"/>
</dbReference>
<proteinExistence type="predicted"/>
<accession>A0A1N7MCY8</accession>